<reference evidence="2 3" key="1">
    <citation type="submission" date="2014-04" db="EMBL/GenBank/DDBJ databases">
        <authorList>
            <consortium name="DOE Joint Genome Institute"/>
            <person name="Kuo A."/>
            <person name="Girlanda M."/>
            <person name="Perotto S."/>
            <person name="Kohler A."/>
            <person name="Nagy L.G."/>
            <person name="Floudas D."/>
            <person name="Copeland A."/>
            <person name="Barry K.W."/>
            <person name="Cichocki N."/>
            <person name="Veneault-Fourrey C."/>
            <person name="LaButti K."/>
            <person name="Lindquist E.A."/>
            <person name="Lipzen A."/>
            <person name="Lundell T."/>
            <person name="Morin E."/>
            <person name="Murat C."/>
            <person name="Sun H."/>
            <person name="Tunlid A."/>
            <person name="Henrissat B."/>
            <person name="Grigoriev I.V."/>
            <person name="Hibbett D.S."/>
            <person name="Martin F."/>
            <person name="Nordberg H.P."/>
            <person name="Cantor M.N."/>
            <person name="Hua S.X."/>
        </authorList>
    </citation>
    <scope>NUCLEOTIDE SEQUENCE [LARGE SCALE GENOMIC DNA]</scope>
    <source>
        <strain evidence="2 3">MUT 4182</strain>
    </source>
</reference>
<dbReference type="HOGENOM" id="CLU_2074895_0_0_1"/>
<dbReference type="Pfam" id="PF14441">
    <property type="entry name" value="OTT_1508_deam"/>
    <property type="match status" value="1"/>
</dbReference>
<evidence type="ECO:0000313" key="2">
    <source>
        <dbReference type="EMBL" id="KIO26583.1"/>
    </source>
</evidence>
<dbReference type="EMBL" id="KN823022">
    <property type="protein sequence ID" value="KIO26583.1"/>
    <property type="molecule type" value="Genomic_DNA"/>
</dbReference>
<evidence type="ECO:0000313" key="3">
    <source>
        <dbReference type="Proteomes" id="UP000054248"/>
    </source>
</evidence>
<dbReference type="InterPro" id="IPR027796">
    <property type="entry name" value="OTT_1508_deam-like"/>
</dbReference>
<gene>
    <name evidence="2" type="ORF">M407DRAFT_243683</name>
</gene>
<dbReference type="Proteomes" id="UP000054248">
    <property type="component" value="Unassembled WGS sequence"/>
</dbReference>
<organism evidence="2 3">
    <name type="scientific">Tulasnella calospora MUT 4182</name>
    <dbReference type="NCBI Taxonomy" id="1051891"/>
    <lineage>
        <taxon>Eukaryota</taxon>
        <taxon>Fungi</taxon>
        <taxon>Dikarya</taxon>
        <taxon>Basidiomycota</taxon>
        <taxon>Agaricomycotina</taxon>
        <taxon>Agaricomycetes</taxon>
        <taxon>Cantharellales</taxon>
        <taxon>Tulasnellaceae</taxon>
        <taxon>Tulasnella</taxon>
    </lineage>
</organism>
<name>A0A0C3KYX9_9AGAM</name>
<sequence length="118" mass="12820">MPSNVAREGVIGVSKRCCFCCTVLLRALGVKQEILSSHGKVYPYAPPPQASEPVKQKVLDALKEKLEKALDKYGASHRTGDSSPGSDHGSAAPKRVRLKFNNTDTTDIVTQLNQISRI</sequence>
<dbReference type="AlphaFoldDB" id="A0A0C3KYX9"/>
<evidence type="ECO:0000256" key="1">
    <source>
        <dbReference type="SAM" id="MobiDB-lite"/>
    </source>
</evidence>
<feature type="region of interest" description="Disordered" evidence="1">
    <location>
        <begin position="72"/>
        <end position="99"/>
    </location>
</feature>
<proteinExistence type="predicted"/>
<reference evidence="3" key="2">
    <citation type="submission" date="2015-01" db="EMBL/GenBank/DDBJ databases">
        <title>Evolutionary Origins and Diversification of the Mycorrhizal Mutualists.</title>
        <authorList>
            <consortium name="DOE Joint Genome Institute"/>
            <consortium name="Mycorrhizal Genomics Consortium"/>
            <person name="Kohler A."/>
            <person name="Kuo A."/>
            <person name="Nagy L.G."/>
            <person name="Floudas D."/>
            <person name="Copeland A."/>
            <person name="Barry K.W."/>
            <person name="Cichocki N."/>
            <person name="Veneault-Fourrey C."/>
            <person name="LaButti K."/>
            <person name="Lindquist E.A."/>
            <person name="Lipzen A."/>
            <person name="Lundell T."/>
            <person name="Morin E."/>
            <person name="Murat C."/>
            <person name="Riley R."/>
            <person name="Ohm R."/>
            <person name="Sun H."/>
            <person name="Tunlid A."/>
            <person name="Henrissat B."/>
            <person name="Grigoriev I.V."/>
            <person name="Hibbett D.S."/>
            <person name="Martin F."/>
        </authorList>
    </citation>
    <scope>NUCLEOTIDE SEQUENCE [LARGE SCALE GENOMIC DNA]</scope>
    <source>
        <strain evidence="3">MUT 4182</strain>
    </source>
</reference>
<accession>A0A0C3KYX9</accession>
<dbReference type="OrthoDB" id="3209178at2759"/>
<dbReference type="STRING" id="1051891.A0A0C3KYX9"/>
<protein>
    <submittedName>
        <fullName evidence="2">Uncharacterized protein</fullName>
    </submittedName>
</protein>
<keyword evidence="3" id="KW-1185">Reference proteome</keyword>